<sequence>MSTGSDTANHEKEARFVQLFRHSEIKRTLLTQMQRVGYLQPDLNEPALITAFKSGSLAAYATSWRSQVTWLVRRVLISYWRSLASIRTVHVGAMTSALLTQWQRLAGMGSFLVSFMWFLWVFIAARSTEYDTFDGVNQGVSLIAWSTLMLGASFALGAIARASRGNDWRENACWRREQAWQAYPAVVYHVCSSVVELLFVLVITFVATPFTFTLLGFWSVAESGNFSLYWLTLATFALGQVYLGQWVVRLVPSGSIAAAACAGMNLLPLLTFVWPWRTSALGSLAWLLLPQRFALQALQALVFGAATDSCVYEVEGGANAESELLCREPRLIPSDEHYYSDQQHLTVHSYAELEYAAGRDGVTFCLSSWECSL</sequence>
<keyword evidence="1" id="KW-1133">Transmembrane helix</keyword>
<dbReference type="AlphaFoldDB" id="A0A8T1V8E3"/>
<feature type="transmembrane region" description="Helical" evidence="1">
    <location>
        <begin position="105"/>
        <end position="123"/>
    </location>
</feature>
<proteinExistence type="predicted"/>
<dbReference type="OrthoDB" id="66620at2759"/>
<name>A0A8T1V8E3_9STRA</name>
<evidence type="ECO:0000313" key="3">
    <source>
        <dbReference type="Proteomes" id="UP000694044"/>
    </source>
</evidence>
<organism evidence="2 3">
    <name type="scientific">Phytophthora pseudosyringae</name>
    <dbReference type="NCBI Taxonomy" id="221518"/>
    <lineage>
        <taxon>Eukaryota</taxon>
        <taxon>Sar</taxon>
        <taxon>Stramenopiles</taxon>
        <taxon>Oomycota</taxon>
        <taxon>Peronosporomycetes</taxon>
        <taxon>Peronosporales</taxon>
        <taxon>Peronosporaceae</taxon>
        <taxon>Phytophthora</taxon>
    </lineage>
</organism>
<evidence type="ECO:0008006" key="4">
    <source>
        <dbReference type="Google" id="ProtNLM"/>
    </source>
</evidence>
<dbReference type="Proteomes" id="UP000694044">
    <property type="component" value="Unassembled WGS sequence"/>
</dbReference>
<feature type="transmembrane region" description="Helical" evidence="1">
    <location>
        <begin position="183"/>
        <end position="207"/>
    </location>
</feature>
<comment type="caution">
    <text evidence="2">The sequence shown here is derived from an EMBL/GenBank/DDBJ whole genome shotgun (WGS) entry which is preliminary data.</text>
</comment>
<reference evidence="2" key="1">
    <citation type="submission" date="2021-02" db="EMBL/GenBank/DDBJ databases">
        <authorList>
            <person name="Palmer J.M."/>
        </authorList>
    </citation>
    <scope>NUCLEOTIDE SEQUENCE</scope>
    <source>
        <strain evidence="2">SCRP734</strain>
    </source>
</reference>
<accession>A0A8T1V8E3</accession>
<evidence type="ECO:0000313" key="2">
    <source>
        <dbReference type="EMBL" id="KAG7376358.1"/>
    </source>
</evidence>
<dbReference type="EMBL" id="JAGDFM010000719">
    <property type="protein sequence ID" value="KAG7376358.1"/>
    <property type="molecule type" value="Genomic_DNA"/>
</dbReference>
<gene>
    <name evidence="2" type="ORF">PHYPSEUDO_013665</name>
</gene>
<evidence type="ECO:0000256" key="1">
    <source>
        <dbReference type="SAM" id="Phobius"/>
    </source>
</evidence>
<feature type="transmembrane region" description="Helical" evidence="1">
    <location>
        <begin position="256"/>
        <end position="276"/>
    </location>
</feature>
<keyword evidence="3" id="KW-1185">Reference proteome</keyword>
<feature type="transmembrane region" description="Helical" evidence="1">
    <location>
        <begin position="143"/>
        <end position="162"/>
    </location>
</feature>
<protein>
    <recommendedName>
        <fullName evidence="4">ABC-2 type transporter domain-containing protein</fullName>
    </recommendedName>
</protein>
<feature type="transmembrane region" description="Helical" evidence="1">
    <location>
        <begin position="227"/>
        <end position="244"/>
    </location>
</feature>
<keyword evidence="1" id="KW-0472">Membrane</keyword>
<keyword evidence="1" id="KW-0812">Transmembrane</keyword>